<dbReference type="OrthoDB" id="20507at2759"/>
<keyword evidence="4" id="KW-1185">Reference proteome</keyword>
<name>A0A9W8LS40_9FUNG</name>
<dbReference type="InterPro" id="IPR000467">
    <property type="entry name" value="G_patch_dom"/>
</dbReference>
<dbReference type="Proteomes" id="UP001140094">
    <property type="component" value="Unassembled WGS sequence"/>
</dbReference>
<feature type="compositionally biased region" description="Polar residues" evidence="1">
    <location>
        <begin position="273"/>
        <end position="283"/>
    </location>
</feature>
<feature type="region of interest" description="Disordered" evidence="1">
    <location>
        <begin position="1"/>
        <end position="21"/>
    </location>
</feature>
<feature type="region of interest" description="Disordered" evidence="1">
    <location>
        <begin position="127"/>
        <end position="147"/>
    </location>
</feature>
<dbReference type="GO" id="GO:0006397">
    <property type="term" value="P:mRNA processing"/>
    <property type="evidence" value="ECO:0007669"/>
    <property type="project" value="InterPro"/>
</dbReference>
<reference evidence="3" key="1">
    <citation type="submission" date="2022-07" db="EMBL/GenBank/DDBJ databases">
        <title>Phylogenomic reconstructions and comparative analyses of Kickxellomycotina fungi.</title>
        <authorList>
            <person name="Reynolds N.K."/>
            <person name="Stajich J.E."/>
            <person name="Barry K."/>
            <person name="Grigoriev I.V."/>
            <person name="Crous P."/>
            <person name="Smith M.E."/>
        </authorList>
    </citation>
    <scope>NUCLEOTIDE SEQUENCE</scope>
    <source>
        <strain evidence="3">NRRL 1565</strain>
    </source>
</reference>
<gene>
    <name evidence="3" type="ORF">H4R20_002645</name>
</gene>
<sequence length="381" mass="41848">MNKRTRIGSDSNTSKQRAGYILDDDDSRTDFIYVGTALPSAQKQQRHQRERQRGWDDKPKDHSRDAFKGGFTAGYFGTVGSKEGWQSSAEFVSSRTNRAQRREMKPEDFMDAEDLADQQEARTIAINRGFSSSANREREEQLDTDSMDDAAGEAYAGVVGAMAERIAAEIGAISLRTLRTGDRIMTAMGWKPGHGIGPLRRDIGQYSMQKVDKEALTLLPPQPIPLISPAPKSDYHGVGYGVDLNSLPASLEDIPPADHTLPSLGMLFKQGPPKSTNAQNDTNGSKTVVGSKDSKKGKKKQSARQVDKMRLSFGTLEDDDDDIDEYSVGKGNRNYTASGYNKGLTQLQRLVGSTDARPNMDTTQKPTPERVLGSVQTHSND</sequence>
<evidence type="ECO:0000313" key="4">
    <source>
        <dbReference type="Proteomes" id="UP001140094"/>
    </source>
</evidence>
<feature type="non-terminal residue" evidence="3">
    <location>
        <position position="381"/>
    </location>
</feature>
<feature type="compositionally biased region" description="Basic and acidic residues" evidence="1">
    <location>
        <begin position="51"/>
        <end position="67"/>
    </location>
</feature>
<protein>
    <recommendedName>
        <fullName evidence="2">G-patch domain-containing protein</fullName>
    </recommendedName>
</protein>
<dbReference type="PANTHER" id="PTHR13384:SF19">
    <property type="entry name" value="G PATCH DOMAIN-CONTAINING PROTEIN 1"/>
    <property type="match status" value="1"/>
</dbReference>
<dbReference type="EMBL" id="JANBUO010000443">
    <property type="protein sequence ID" value="KAJ2804077.1"/>
    <property type="molecule type" value="Genomic_DNA"/>
</dbReference>
<proteinExistence type="predicted"/>
<dbReference type="PANTHER" id="PTHR13384">
    <property type="entry name" value="G PATCH DOMAIN-CONTAINING PROTEIN 1"/>
    <property type="match status" value="1"/>
</dbReference>
<dbReference type="InterPro" id="IPR011666">
    <property type="entry name" value="DUF1604"/>
</dbReference>
<feature type="domain" description="G-patch" evidence="2">
    <location>
        <begin position="177"/>
        <end position="243"/>
    </location>
</feature>
<dbReference type="AlphaFoldDB" id="A0A9W8LS40"/>
<evidence type="ECO:0000256" key="1">
    <source>
        <dbReference type="SAM" id="MobiDB-lite"/>
    </source>
</evidence>
<feature type="compositionally biased region" description="Polar residues" evidence="1">
    <location>
        <begin position="333"/>
        <end position="348"/>
    </location>
</feature>
<evidence type="ECO:0000259" key="2">
    <source>
        <dbReference type="PROSITE" id="PS50174"/>
    </source>
</evidence>
<dbReference type="GO" id="GO:0005634">
    <property type="term" value="C:nucleus"/>
    <property type="evidence" value="ECO:0007669"/>
    <property type="project" value="TreeGrafter"/>
</dbReference>
<evidence type="ECO:0000313" key="3">
    <source>
        <dbReference type="EMBL" id="KAJ2804077.1"/>
    </source>
</evidence>
<dbReference type="GO" id="GO:0003723">
    <property type="term" value="F:RNA binding"/>
    <property type="evidence" value="ECO:0007669"/>
    <property type="project" value="TreeGrafter"/>
</dbReference>
<feature type="region of interest" description="Disordered" evidence="1">
    <location>
        <begin position="36"/>
        <end position="69"/>
    </location>
</feature>
<feature type="compositionally biased region" description="Acidic residues" evidence="1">
    <location>
        <begin position="316"/>
        <end position="325"/>
    </location>
</feature>
<dbReference type="Pfam" id="PF07713">
    <property type="entry name" value="DUF1604"/>
    <property type="match status" value="1"/>
</dbReference>
<organism evidence="3 4">
    <name type="scientific">Coemansia guatemalensis</name>
    <dbReference type="NCBI Taxonomy" id="2761395"/>
    <lineage>
        <taxon>Eukaryota</taxon>
        <taxon>Fungi</taxon>
        <taxon>Fungi incertae sedis</taxon>
        <taxon>Zoopagomycota</taxon>
        <taxon>Kickxellomycotina</taxon>
        <taxon>Kickxellomycetes</taxon>
        <taxon>Kickxellales</taxon>
        <taxon>Kickxellaceae</taxon>
        <taxon>Coemansia</taxon>
    </lineage>
</organism>
<accession>A0A9W8LS40</accession>
<comment type="caution">
    <text evidence="3">The sequence shown here is derived from an EMBL/GenBank/DDBJ whole genome shotgun (WGS) entry which is preliminary data.</text>
</comment>
<dbReference type="PROSITE" id="PS50174">
    <property type="entry name" value="G_PATCH"/>
    <property type="match status" value="1"/>
</dbReference>
<feature type="region of interest" description="Disordered" evidence="1">
    <location>
        <begin position="253"/>
        <end position="381"/>
    </location>
</feature>